<dbReference type="GO" id="GO:0003678">
    <property type="term" value="F:DNA helicase activity"/>
    <property type="evidence" value="ECO:0007669"/>
    <property type="project" value="TreeGrafter"/>
</dbReference>
<dbReference type="AlphaFoldDB" id="A0A388SFI4"/>
<evidence type="ECO:0000259" key="6">
    <source>
        <dbReference type="PROSITE" id="PS51193"/>
    </source>
</evidence>
<dbReference type="SUPFAM" id="SSF52540">
    <property type="entry name" value="P-loop containing nucleoside triphosphate hydrolases"/>
    <property type="match status" value="2"/>
</dbReference>
<gene>
    <name evidence="7" type="ORF">MESMUL_15250</name>
</gene>
<organism evidence="7 8">
    <name type="scientific">Mesosutterella multiformis</name>
    <dbReference type="NCBI Taxonomy" id="2259133"/>
    <lineage>
        <taxon>Bacteria</taxon>
        <taxon>Pseudomonadati</taxon>
        <taxon>Pseudomonadota</taxon>
        <taxon>Betaproteobacteria</taxon>
        <taxon>Burkholderiales</taxon>
        <taxon>Sutterellaceae</taxon>
        <taxon>Mesosutterella</taxon>
    </lineage>
</organism>
<evidence type="ECO:0000256" key="5">
    <source>
        <dbReference type="SAM" id="MobiDB-lite"/>
    </source>
</evidence>
<keyword evidence="8" id="KW-1185">Reference proteome</keyword>
<feature type="region of interest" description="Disordered" evidence="5">
    <location>
        <begin position="1"/>
        <end position="20"/>
    </location>
</feature>
<dbReference type="Pfam" id="PF13307">
    <property type="entry name" value="Helicase_C_2"/>
    <property type="match status" value="1"/>
</dbReference>
<evidence type="ECO:0000256" key="2">
    <source>
        <dbReference type="ARBA" id="ARBA00022801"/>
    </source>
</evidence>
<dbReference type="SMART" id="SM00491">
    <property type="entry name" value="HELICc2"/>
    <property type="match status" value="1"/>
</dbReference>
<evidence type="ECO:0000256" key="3">
    <source>
        <dbReference type="ARBA" id="ARBA00022840"/>
    </source>
</evidence>
<dbReference type="GO" id="GO:0016818">
    <property type="term" value="F:hydrolase activity, acting on acid anhydrides, in phosphorus-containing anhydrides"/>
    <property type="evidence" value="ECO:0007669"/>
    <property type="project" value="InterPro"/>
</dbReference>
<proteinExistence type="inferred from homology"/>
<dbReference type="GO" id="GO:0006281">
    <property type="term" value="P:DNA repair"/>
    <property type="evidence" value="ECO:0007669"/>
    <property type="project" value="TreeGrafter"/>
</dbReference>
<dbReference type="Gene3D" id="3.40.50.300">
    <property type="entry name" value="P-loop containing nucleotide triphosphate hydrolases"/>
    <property type="match status" value="2"/>
</dbReference>
<dbReference type="Proteomes" id="UP000266091">
    <property type="component" value="Unassembled WGS sequence"/>
</dbReference>
<dbReference type="PANTHER" id="PTHR11472:SF34">
    <property type="entry name" value="REGULATOR OF TELOMERE ELONGATION HELICASE 1"/>
    <property type="match status" value="1"/>
</dbReference>
<dbReference type="GO" id="GO:0003676">
    <property type="term" value="F:nucleic acid binding"/>
    <property type="evidence" value="ECO:0007669"/>
    <property type="project" value="InterPro"/>
</dbReference>
<dbReference type="InterPro" id="IPR006555">
    <property type="entry name" value="ATP-dep_Helicase_C"/>
</dbReference>
<dbReference type="InterPro" id="IPR045028">
    <property type="entry name" value="DinG/Rad3-like"/>
</dbReference>
<keyword evidence="3" id="KW-0067">ATP-binding</keyword>
<dbReference type="PROSITE" id="PS51193">
    <property type="entry name" value="HELICASE_ATP_BIND_2"/>
    <property type="match status" value="1"/>
</dbReference>
<dbReference type="InterPro" id="IPR027417">
    <property type="entry name" value="P-loop_NTPase"/>
</dbReference>
<accession>A0A401LMB8</accession>
<feature type="region of interest" description="Disordered" evidence="5">
    <location>
        <begin position="702"/>
        <end position="723"/>
    </location>
</feature>
<comment type="caution">
    <text evidence="7">The sequence shown here is derived from an EMBL/GenBank/DDBJ whole genome shotgun (WGS) entry which is preliminary data.</text>
</comment>
<comment type="similarity">
    <text evidence="4">Belongs to the helicase family. DinG subfamily.</text>
</comment>
<protein>
    <submittedName>
        <fullName evidence="7">Helicase</fullName>
    </submittedName>
</protein>
<dbReference type="RefSeq" id="WP_160117863.1">
    <property type="nucleotide sequence ID" value="NZ_BGZJ01000001.1"/>
</dbReference>
<keyword evidence="7" id="KW-0347">Helicase</keyword>
<evidence type="ECO:0000313" key="7">
    <source>
        <dbReference type="EMBL" id="GBO94171.1"/>
    </source>
</evidence>
<dbReference type="InterPro" id="IPR014013">
    <property type="entry name" value="Helic_SF1/SF2_ATP-bd_DinG/Rad3"/>
</dbReference>
<evidence type="ECO:0000313" key="8">
    <source>
        <dbReference type="Proteomes" id="UP000266091"/>
    </source>
</evidence>
<reference evidence="7 8" key="1">
    <citation type="journal article" date="2018" name="Int. J. Syst. Evol. Microbiol.">
        <title>Mesosutterella multiformis gen. nov., sp. nov., a member of the family Sutterellaceae and Sutterella megalosphaeroides sp. nov., isolated from human faeces.</title>
        <authorList>
            <person name="Sakamoto M."/>
            <person name="Ikeyama N."/>
            <person name="Kunihiro T."/>
            <person name="Iino T."/>
            <person name="Yuki M."/>
            <person name="Ohkuma M."/>
        </authorList>
    </citation>
    <scope>NUCLEOTIDE SEQUENCE [LARGE SCALE GENOMIC DNA]</scope>
    <source>
        <strain evidence="7 8">4NBBH2</strain>
    </source>
</reference>
<keyword evidence="2" id="KW-0378">Hydrolase</keyword>
<dbReference type="Pfam" id="PF00270">
    <property type="entry name" value="DEAD"/>
    <property type="match status" value="1"/>
</dbReference>
<feature type="compositionally biased region" description="Basic residues" evidence="5">
    <location>
        <begin position="711"/>
        <end position="723"/>
    </location>
</feature>
<keyword evidence="1" id="KW-0547">Nucleotide-binding</keyword>
<evidence type="ECO:0000256" key="1">
    <source>
        <dbReference type="ARBA" id="ARBA00022741"/>
    </source>
</evidence>
<dbReference type="EMBL" id="BGZJ01000001">
    <property type="protein sequence ID" value="GBO94171.1"/>
    <property type="molecule type" value="Genomic_DNA"/>
</dbReference>
<dbReference type="GO" id="GO:0005524">
    <property type="term" value="F:ATP binding"/>
    <property type="evidence" value="ECO:0007669"/>
    <property type="project" value="UniProtKB-KW"/>
</dbReference>
<dbReference type="InterPro" id="IPR011545">
    <property type="entry name" value="DEAD/DEAH_box_helicase_dom"/>
</dbReference>
<evidence type="ECO:0000256" key="4">
    <source>
        <dbReference type="ARBA" id="ARBA00038058"/>
    </source>
</evidence>
<accession>A0A388SFI4</accession>
<sequence length="723" mass="79616">MKAGEEKLAPGPAGEAGKPSRLVQHVREAFSPHGLLTQKLPSFVPRESQREFAEAVARTIEEKGTLVAEAGTGTGKTFAYLVPALFSGIRVLVSTAGKPLQDQLYSKDLPLILEALDLHANTVLLKGRSNYICKKRLEEVDWVPSKEDVGYLRDIQIFSRTSQTGDRSELGHIPENAMIWPLVTSTKENCLGTKCPLYDDCFLTKARREAKEADILVVNHHLFLSSLAIADEGADEILPSMPLTVIDEAHQLPGIATDFFGDLFSTNAVLELARDTLQLGKTNAKDGANWDAVTSEVDRSAKEVALSVSTKLDFLEGDRKSVDDIPDLGLLIPDLEQLGRALSDLSEVLKANKGRNADIDLLLPRCENFIEQVNDWLMFAAGQEEDAAAADVVPEGIDRKPLRLPGLEAEADAVSDGESPRVRWVQQGRTGTRFYNTPLSFAEDLNRLRREKGEAWVFTSATLSVAGDFSHFLTEIGLPDAKTASWPSPFDYFSLASLYLPKGLPEPNSPAFPESVARSAWPFVKKAGGRTFFLCTSLRAVDIIADMVKQLANEDGMPLRVLRQGDGTRRGLIEEFRKDPASVLVGSMSFWEGIDIKGETLSVVVIDRIPFSPPDDPVVAARCKWIRDQGGKPFFEYQVPEAVTLLRQGAGRLIRSETDHGVFILCDSRIITKWNSYGRTVVESLPDFCRTQDPMRALAYLPERAEAPKKPAGRKKKTKGEGN</sequence>
<feature type="domain" description="Helicase ATP-binding" evidence="6">
    <location>
        <begin position="35"/>
        <end position="308"/>
    </location>
</feature>
<name>A0A388SFI4_9BURK</name>
<dbReference type="PANTHER" id="PTHR11472">
    <property type="entry name" value="DNA REPAIR DEAD HELICASE RAD3/XP-D SUBFAMILY MEMBER"/>
    <property type="match status" value="1"/>
</dbReference>